<sequence>MSWEADPEDIVDSVSMAILLIRDSIEFMEEVVKMGKEIEEANKKAFILNLLSALFLVVSFGGSTLAAAGLTSLGRAFVVIGEGASIGMGIYDMVGTPESIPLNIFGILISVKGIRDVNNARRAAKARRSMPNADIARISTRVATNLDQISLVSRRGARGKLCVRFA</sequence>
<protein>
    <submittedName>
        <fullName evidence="1">Uncharacterized protein</fullName>
    </submittedName>
</protein>
<proteinExistence type="predicted"/>
<dbReference type="Proteomes" id="UP001148629">
    <property type="component" value="Unassembled WGS sequence"/>
</dbReference>
<accession>A0ACC1RY54</accession>
<comment type="caution">
    <text evidence="1">The sequence shown here is derived from an EMBL/GenBank/DDBJ whole genome shotgun (WGS) entry which is preliminary data.</text>
</comment>
<name>A0ACC1RY54_9HYPO</name>
<organism evidence="1 2">
    <name type="scientific">Fusarium decemcellulare</name>
    <dbReference type="NCBI Taxonomy" id="57161"/>
    <lineage>
        <taxon>Eukaryota</taxon>
        <taxon>Fungi</taxon>
        <taxon>Dikarya</taxon>
        <taxon>Ascomycota</taxon>
        <taxon>Pezizomycotina</taxon>
        <taxon>Sordariomycetes</taxon>
        <taxon>Hypocreomycetidae</taxon>
        <taxon>Hypocreales</taxon>
        <taxon>Nectriaceae</taxon>
        <taxon>Fusarium</taxon>
        <taxon>Fusarium decemcellulare species complex</taxon>
    </lineage>
</organism>
<gene>
    <name evidence="1" type="ORF">NM208_g10365</name>
</gene>
<keyword evidence="2" id="KW-1185">Reference proteome</keyword>
<reference evidence="1" key="1">
    <citation type="submission" date="2022-08" db="EMBL/GenBank/DDBJ databases">
        <title>Genome Sequence of Fusarium decemcellulare.</title>
        <authorList>
            <person name="Buettner E."/>
        </authorList>
    </citation>
    <scope>NUCLEOTIDE SEQUENCE</scope>
    <source>
        <strain evidence="1">Babe19</strain>
    </source>
</reference>
<evidence type="ECO:0000313" key="1">
    <source>
        <dbReference type="EMBL" id="KAJ3528112.1"/>
    </source>
</evidence>
<evidence type="ECO:0000313" key="2">
    <source>
        <dbReference type="Proteomes" id="UP001148629"/>
    </source>
</evidence>
<dbReference type="EMBL" id="JANRMS010001456">
    <property type="protein sequence ID" value="KAJ3528112.1"/>
    <property type="molecule type" value="Genomic_DNA"/>
</dbReference>